<dbReference type="Proteomes" id="UP001157418">
    <property type="component" value="Unassembled WGS sequence"/>
</dbReference>
<organism evidence="1 2">
    <name type="scientific">Lactuca virosa</name>
    <dbReference type="NCBI Taxonomy" id="75947"/>
    <lineage>
        <taxon>Eukaryota</taxon>
        <taxon>Viridiplantae</taxon>
        <taxon>Streptophyta</taxon>
        <taxon>Embryophyta</taxon>
        <taxon>Tracheophyta</taxon>
        <taxon>Spermatophyta</taxon>
        <taxon>Magnoliopsida</taxon>
        <taxon>eudicotyledons</taxon>
        <taxon>Gunneridae</taxon>
        <taxon>Pentapetalae</taxon>
        <taxon>asterids</taxon>
        <taxon>campanulids</taxon>
        <taxon>Asterales</taxon>
        <taxon>Asteraceae</taxon>
        <taxon>Cichorioideae</taxon>
        <taxon>Cichorieae</taxon>
        <taxon>Lactucinae</taxon>
        <taxon>Lactuca</taxon>
    </lineage>
</organism>
<sequence>MVHHLSYIIVDRLDSLLDTSRSPDNPQNRDMSEESKRTVKLFCPSISKAVQVVAQDEQRIDLGSIARTFGLEPATLMLNGHFISRGVDLIASSVTWKSLISFFSSRGLSTGTTGSGALVVDGKLSKSGSKRGNDSVNEIPSTMNCGYGSNSSKKTKLKDMDVDKGSGKPFLSNPFRFKRKQEDAHYSQKRFKVDNLGSQMRELTYFETLKTRLPCSILGVIVNMKRRREEEIVLSASNKKIR</sequence>
<reference evidence="1 2" key="1">
    <citation type="submission" date="2022-01" db="EMBL/GenBank/DDBJ databases">
        <authorList>
            <person name="Xiong W."/>
            <person name="Schranz E."/>
        </authorList>
    </citation>
    <scope>NUCLEOTIDE SEQUENCE [LARGE SCALE GENOMIC DNA]</scope>
</reference>
<dbReference type="PANTHER" id="PTHR39104:SF1">
    <property type="entry name" value="AMINO ACID-LIGASE"/>
    <property type="match status" value="1"/>
</dbReference>
<keyword evidence="2" id="KW-1185">Reference proteome</keyword>
<gene>
    <name evidence="1" type="ORF">LVIROSA_LOCUS5542</name>
</gene>
<accession>A0AAU9MAL8</accession>
<comment type="caution">
    <text evidence="1">The sequence shown here is derived from an EMBL/GenBank/DDBJ whole genome shotgun (WGS) entry which is preliminary data.</text>
</comment>
<dbReference type="PANTHER" id="PTHR39104">
    <property type="entry name" value="AMINO ACID-LIGASE"/>
    <property type="match status" value="1"/>
</dbReference>
<proteinExistence type="predicted"/>
<evidence type="ECO:0000313" key="2">
    <source>
        <dbReference type="Proteomes" id="UP001157418"/>
    </source>
</evidence>
<dbReference type="EMBL" id="CAKMRJ010000113">
    <property type="protein sequence ID" value="CAH1417898.1"/>
    <property type="molecule type" value="Genomic_DNA"/>
</dbReference>
<evidence type="ECO:0000313" key="1">
    <source>
        <dbReference type="EMBL" id="CAH1417898.1"/>
    </source>
</evidence>
<protein>
    <submittedName>
        <fullName evidence="1">Uncharacterized protein</fullName>
    </submittedName>
</protein>
<name>A0AAU9MAL8_9ASTR</name>
<dbReference type="AlphaFoldDB" id="A0AAU9MAL8"/>